<dbReference type="EMBL" id="CAXLJM020000111">
    <property type="protein sequence ID" value="CAL8136203.1"/>
    <property type="molecule type" value="Genomic_DNA"/>
</dbReference>
<organism evidence="2 3">
    <name type="scientific">Orchesella dallaii</name>
    <dbReference type="NCBI Taxonomy" id="48710"/>
    <lineage>
        <taxon>Eukaryota</taxon>
        <taxon>Metazoa</taxon>
        <taxon>Ecdysozoa</taxon>
        <taxon>Arthropoda</taxon>
        <taxon>Hexapoda</taxon>
        <taxon>Collembola</taxon>
        <taxon>Entomobryomorpha</taxon>
        <taxon>Entomobryoidea</taxon>
        <taxon>Orchesellidae</taxon>
        <taxon>Orchesellinae</taxon>
        <taxon>Orchesella</taxon>
    </lineage>
</organism>
<proteinExistence type="predicted"/>
<feature type="transmembrane region" description="Helical" evidence="1">
    <location>
        <begin position="48"/>
        <end position="67"/>
    </location>
</feature>
<feature type="transmembrane region" description="Helical" evidence="1">
    <location>
        <begin position="328"/>
        <end position="346"/>
    </location>
</feature>
<evidence type="ECO:0000313" key="2">
    <source>
        <dbReference type="EMBL" id="CAL8136203.1"/>
    </source>
</evidence>
<feature type="transmembrane region" description="Helical" evidence="1">
    <location>
        <begin position="302"/>
        <end position="322"/>
    </location>
</feature>
<evidence type="ECO:0000256" key="1">
    <source>
        <dbReference type="SAM" id="Phobius"/>
    </source>
</evidence>
<evidence type="ECO:0008006" key="4">
    <source>
        <dbReference type="Google" id="ProtNLM"/>
    </source>
</evidence>
<sequence>MIVTNQIKKLIYWRIQVMKYICFATPYDWDPVANEYTSASIYLQWNTLLFTASGSLIPIILAIYSISNLYQDAEDFEENSSLVLNPATLPTTIIGFIISSAFSMVLVSASRVLACNSSMLFAKIQLIRYSSWVEDLLKKKQLELDNNCKKAIRHGEYLFSILWIFTTAVPVFIGGLIFNEYDPINNLLKDWFEITISGDIYSVPFVLLLIWGAMNGGSACFGLLGLPLMYLWTSIICVSSLIPRNVQQIYEKADKKFHCKISTKSFGLLEEKEVVIMYRTQQIFDGLVNEIFSSLLVSSHHAALMAILVGFSILAITATEAVLAAGPLLWVVGAAGPFVVIAIVFIESTKIGEMVDISEEFVKKGLTLTSTRTSFGKFLKSCRHLTINSAHPFYCVRKGTFLKFFHHYLDFLTSILLSLSTLN</sequence>
<evidence type="ECO:0000313" key="3">
    <source>
        <dbReference type="Proteomes" id="UP001642540"/>
    </source>
</evidence>
<name>A0ABP1RUK3_9HEXA</name>
<comment type="caution">
    <text evidence="2">The sequence shown here is derived from an EMBL/GenBank/DDBJ whole genome shotgun (WGS) entry which is preliminary data.</text>
</comment>
<dbReference type="Proteomes" id="UP001642540">
    <property type="component" value="Unassembled WGS sequence"/>
</dbReference>
<feature type="transmembrane region" description="Helical" evidence="1">
    <location>
        <begin position="205"/>
        <end position="232"/>
    </location>
</feature>
<feature type="transmembrane region" description="Helical" evidence="1">
    <location>
        <begin position="87"/>
        <end position="109"/>
    </location>
</feature>
<keyword evidence="1" id="KW-1133">Transmembrane helix</keyword>
<keyword evidence="1" id="KW-0812">Transmembrane</keyword>
<keyword evidence="1" id="KW-0472">Membrane</keyword>
<protein>
    <recommendedName>
        <fullName evidence="4">Odorant receptor</fullName>
    </recommendedName>
</protein>
<gene>
    <name evidence="2" type="ORF">ODALV1_LOCUS26332</name>
</gene>
<keyword evidence="3" id="KW-1185">Reference proteome</keyword>
<accession>A0ABP1RUK3</accession>
<reference evidence="2 3" key="1">
    <citation type="submission" date="2024-08" db="EMBL/GenBank/DDBJ databases">
        <authorList>
            <person name="Cucini C."/>
            <person name="Frati F."/>
        </authorList>
    </citation>
    <scope>NUCLEOTIDE SEQUENCE [LARGE SCALE GENOMIC DNA]</scope>
</reference>
<feature type="transmembrane region" description="Helical" evidence="1">
    <location>
        <begin position="157"/>
        <end position="178"/>
    </location>
</feature>